<dbReference type="Proteomes" id="UP000828390">
    <property type="component" value="Unassembled WGS sequence"/>
</dbReference>
<reference evidence="1" key="1">
    <citation type="journal article" date="2019" name="bioRxiv">
        <title>The Genome of the Zebra Mussel, Dreissena polymorpha: A Resource for Invasive Species Research.</title>
        <authorList>
            <person name="McCartney M.A."/>
            <person name="Auch B."/>
            <person name="Kono T."/>
            <person name="Mallez S."/>
            <person name="Zhang Y."/>
            <person name="Obille A."/>
            <person name="Becker A."/>
            <person name="Abrahante J.E."/>
            <person name="Garbe J."/>
            <person name="Badalamenti J.P."/>
            <person name="Herman A."/>
            <person name="Mangelson H."/>
            <person name="Liachko I."/>
            <person name="Sullivan S."/>
            <person name="Sone E.D."/>
            <person name="Koren S."/>
            <person name="Silverstein K.A.T."/>
            <person name="Beckman K.B."/>
            <person name="Gohl D.M."/>
        </authorList>
    </citation>
    <scope>NUCLEOTIDE SEQUENCE</scope>
    <source>
        <strain evidence="1">Duluth1</strain>
        <tissue evidence="1">Whole animal</tissue>
    </source>
</reference>
<comment type="caution">
    <text evidence="1">The sequence shown here is derived from an EMBL/GenBank/DDBJ whole genome shotgun (WGS) entry which is preliminary data.</text>
</comment>
<accession>A0A9D4EU55</accession>
<organism evidence="1 2">
    <name type="scientific">Dreissena polymorpha</name>
    <name type="common">Zebra mussel</name>
    <name type="synonym">Mytilus polymorpha</name>
    <dbReference type="NCBI Taxonomy" id="45954"/>
    <lineage>
        <taxon>Eukaryota</taxon>
        <taxon>Metazoa</taxon>
        <taxon>Spiralia</taxon>
        <taxon>Lophotrochozoa</taxon>
        <taxon>Mollusca</taxon>
        <taxon>Bivalvia</taxon>
        <taxon>Autobranchia</taxon>
        <taxon>Heteroconchia</taxon>
        <taxon>Euheterodonta</taxon>
        <taxon>Imparidentia</taxon>
        <taxon>Neoheterodontei</taxon>
        <taxon>Myida</taxon>
        <taxon>Dreissenoidea</taxon>
        <taxon>Dreissenidae</taxon>
        <taxon>Dreissena</taxon>
    </lineage>
</organism>
<proteinExistence type="predicted"/>
<sequence>MGHFKQECPNSIHNDKGLSVKIGQMKSDSMYRINASANDLAIQAATDTATEDTMFLELEVAKLPEKLPVLEQVREWVVQKHGATIDGWF</sequence>
<evidence type="ECO:0000313" key="2">
    <source>
        <dbReference type="Proteomes" id="UP000828390"/>
    </source>
</evidence>
<dbReference type="AlphaFoldDB" id="A0A9D4EU55"/>
<dbReference type="EMBL" id="JAIWYP010000008">
    <property type="protein sequence ID" value="KAH3784095.1"/>
    <property type="molecule type" value="Genomic_DNA"/>
</dbReference>
<name>A0A9D4EU55_DREPO</name>
<evidence type="ECO:0000313" key="1">
    <source>
        <dbReference type="EMBL" id="KAH3784095.1"/>
    </source>
</evidence>
<reference evidence="1" key="2">
    <citation type="submission" date="2020-11" db="EMBL/GenBank/DDBJ databases">
        <authorList>
            <person name="McCartney M.A."/>
            <person name="Auch B."/>
            <person name="Kono T."/>
            <person name="Mallez S."/>
            <person name="Becker A."/>
            <person name="Gohl D.M."/>
            <person name="Silverstein K.A.T."/>
            <person name="Koren S."/>
            <person name="Bechman K.B."/>
            <person name="Herman A."/>
            <person name="Abrahante J.E."/>
            <person name="Garbe J."/>
        </authorList>
    </citation>
    <scope>NUCLEOTIDE SEQUENCE</scope>
    <source>
        <strain evidence="1">Duluth1</strain>
        <tissue evidence="1">Whole animal</tissue>
    </source>
</reference>
<protein>
    <submittedName>
        <fullName evidence="1">Uncharacterized protein</fullName>
    </submittedName>
</protein>
<keyword evidence="2" id="KW-1185">Reference proteome</keyword>
<gene>
    <name evidence="1" type="ORF">DPMN_162046</name>
</gene>